<keyword evidence="2" id="KW-1185">Reference proteome</keyword>
<comment type="caution">
    <text evidence="1">The sequence shown here is derived from an EMBL/GenBank/DDBJ whole genome shotgun (WGS) entry which is preliminary data.</text>
</comment>
<sequence length="93" mass="10496">MVLQNFTHTLRSNLQYVLNSFSLSYSLKLRFSQLALLSSSAKCEQSITRAPPVITCLLNQFADAISKTTMDEVLVKEFDPETQKIASKYFVGE</sequence>
<protein>
    <submittedName>
        <fullName evidence="1">Uncharacterized protein</fullName>
    </submittedName>
</protein>
<proteinExistence type="predicted"/>
<dbReference type="AlphaFoldDB" id="A0A4C1UF13"/>
<evidence type="ECO:0000313" key="2">
    <source>
        <dbReference type="Proteomes" id="UP000299102"/>
    </source>
</evidence>
<gene>
    <name evidence="1" type="ORF">EVAR_94272_1</name>
</gene>
<name>A0A4C1UF13_EUMVA</name>
<dbReference type="Proteomes" id="UP000299102">
    <property type="component" value="Unassembled WGS sequence"/>
</dbReference>
<evidence type="ECO:0000313" key="1">
    <source>
        <dbReference type="EMBL" id="GBP24978.1"/>
    </source>
</evidence>
<organism evidence="1 2">
    <name type="scientific">Eumeta variegata</name>
    <name type="common">Bagworm moth</name>
    <name type="synonym">Eumeta japonica</name>
    <dbReference type="NCBI Taxonomy" id="151549"/>
    <lineage>
        <taxon>Eukaryota</taxon>
        <taxon>Metazoa</taxon>
        <taxon>Ecdysozoa</taxon>
        <taxon>Arthropoda</taxon>
        <taxon>Hexapoda</taxon>
        <taxon>Insecta</taxon>
        <taxon>Pterygota</taxon>
        <taxon>Neoptera</taxon>
        <taxon>Endopterygota</taxon>
        <taxon>Lepidoptera</taxon>
        <taxon>Glossata</taxon>
        <taxon>Ditrysia</taxon>
        <taxon>Tineoidea</taxon>
        <taxon>Psychidae</taxon>
        <taxon>Oiketicinae</taxon>
        <taxon>Eumeta</taxon>
    </lineage>
</organism>
<reference evidence="1 2" key="1">
    <citation type="journal article" date="2019" name="Commun. Biol.">
        <title>The bagworm genome reveals a unique fibroin gene that provides high tensile strength.</title>
        <authorList>
            <person name="Kono N."/>
            <person name="Nakamura H."/>
            <person name="Ohtoshi R."/>
            <person name="Tomita M."/>
            <person name="Numata K."/>
            <person name="Arakawa K."/>
        </authorList>
    </citation>
    <scope>NUCLEOTIDE SEQUENCE [LARGE SCALE GENOMIC DNA]</scope>
</reference>
<dbReference type="EMBL" id="BGZK01000168">
    <property type="protein sequence ID" value="GBP24978.1"/>
    <property type="molecule type" value="Genomic_DNA"/>
</dbReference>
<accession>A0A4C1UF13</accession>